<dbReference type="RefSeq" id="WP_246247085.1">
    <property type="nucleotide sequence ID" value="NZ_CADCXN010000104.1"/>
</dbReference>
<evidence type="ECO:0000313" key="9">
    <source>
        <dbReference type="Proteomes" id="UP000494216"/>
    </source>
</evidence>
<dbReference type="SUPFAM" id="SSF54211">
    <property type="entry name" value="Ribosomal protein S5 domain 2-like"/>
    <property type="match status" value="1"/>
</dbReference>
<evidence type="ECO:0000259" key="7">
    <source>
        <dbReference type="Pfam" id="PF08544"/>
    </source>
</evidence>
<name>A0A8S0WLD0_9GAMM</name>
<protein>
    <submittedName>
        <fullName evidence="8">D-glycero-alpha-D-manno-heptose 7-phosphate kinase</fullName>
        <ecNumber evidence="8">2.7.1.168</ecNumber>
    </submittedName>
</protein>
<dbReference type="EMBL" id="CADCXN010000104">
    <property type="protein sequence ID" value="CAA9892540.1"/>
    <property type="molecule type" value="Genomic_DNA"/>
</dbReference>
<evidence type="ECO:0000256" key="4">
    <source>
        <dbReference type="ARBA" id="ARBA00022840"/>
    </source>
</evidence>
<dbReference type="InterPro" id="IPR052203">
    <property type="entry name" value="GHMP_Kinase-Related"/>
</dbReference>
<evidence type="ECO:0000256" key="2">
    <source>
        <dbReference type="ARBA" id="ARBA00022741"/>
    </source>
</evidence>
<dbReference type="Pfam" id="PF00288">
    <property type="entry name" value="GHMP_kinases_N"/>
    <property type="match status" value="1"/>
</dbReference>
<dbReference type="Gene3D" id="3.30.230.120">
    <property type="match status" value="1"/>
</dbReference>
<dbReference type="GO" id="GO:0042352">
    <property type="term" value="P:GDP-L-fucose salvage"/>
    <property type="evidence" value="ECO:0007669"/>
    <property type="project" value="TreeGrafter"/>
</dbReference>
<evidence type="ECO:0000313" key="8">
    <source>
        <dbReference type="EMBL" id="CAA9892540.1"/>
    </source>
</evidence>
<dbReference type="Pfam" id="PF08544">
    <property type="entry name" value="GHMP_kinases_C"/>
    <property type="match status" value="1"/>
</dbReference>
<dbReference type="Proteomes" id="UP000494216">
    <property type="component" value="Unassembled WGS sequence"/>
</dbReference>
<accession>A0A8S0WLD0</accession>
<dbReference type="InterPro" id="IPR013750">
    <property type="entry name" value="GHMP_kinase_C_dom"/>
</dbReference>
<dbReference type="InterPro" id="IPR001174">
    <property type="entry name" value="HddA/FKP"/>
</dbReference>
<dbReference type="InterPro" id="IPR036554">
    <property type="entry name" value="GHMP_kinase_C_sf"/>
</dbReference>
<keyword evidence="9" id="KW-1185">Reference proteome</keyword>
<dbReference type="InterPro" id="IPR014606">
    <property type="entry name" value="Heptose_7-P_kinase"/>
</dbReference>
<reference evidence="8 9" key="1">
    <citation type="submission" date="2020-02" db="EMBL/GenBank/DDBJ databases">
        <authorList>
            <person name="Hogendoorn C."/>
        </authorList>
    </citation>
    <scope>NUCLEOTIDE SEQUENCE [LARGE SCALE GENOMIC DNA]</scope>
    <source>
        <strain evidence="8">METHB21</strain>
    </source>
</reference>
<keyword evidence="3 8" id="KW-0418">Kinase</keyword>
<comment type="similarity">
    <text evidence="5">Belongs to the GHMP kinase family.</text>
</comment>
<keyword evidence="1 8" id="KW-0808">Transferase</keyword>
<keyword evidence="2" id="KW-0547">Nucleotide-binding</keyword>
<dbReference type="PANTHER" id="PTHR32463:SF0">
    <property type="entry name" value="L-FUCOSE KINASE"/>
    <property type="match status" value="1"/>
</dbReference>
<dbReference type="EC" id="2.7.1.168" evidence="8"/>
<dbReference type="AlphaFoldDB" id="A0A8S0WLD0"/>
<comment type="caution">
    <text evidence="8">The sequence shown here is derived from an EMBL/GenBank/DDBJ whole genome shotgun (WGS) entry which is preliminary data.</text>
</comment>
<evidence type="ECO:0000256" key="3">
    <source>
        <dbReference type="ARBA" id="ARBA00022777"/>
    </source>
</evidence>
<feature type="domain" description="GHMP kinase N-terminal" evidence="6">
    <location>
        <begin position="86"/>
        <end position="173"/>
    </location>
</feature>
<evidence type="ECO:0000256" key="1">
    <source>
        <dbReference type="ARBA" id="ARBA00022679"/>
    </source>
</evidence>
<dbReference type="InterPro" id="IPR020568">
    <property type="entry name" value="Ribosomal_Su5_D2-typ_SF"/>
</dbReference>
<dbReference type="PIRSF" id="PIRSF036406">
    <property type="entry name" value="Hept_kin"/>
    <property type="match status" value="1"/>
</dbReference>
<dbReference type="GO" id="GO:0050201">
    <property type="term" value="F:fucokinase activity"/>
    <property type="evidence" value="ECO:0007669"/>
    <property type="project" value="TreeGrafter"/>
</dbReference>
<proteinExistence type="inferred from homology"/>
<feature type="domain" description="GHMP kinase C-terminal" evidence="7">
    <location>
        <begin position="246"/>
        <end position="325"/>
    </location>
</feature>
<evidence type="ECO:0000256" key="5">
    <source>
        <dbReference type="ARBA" id="ARBA00038121"/>
    </source>
</evidence>
<dbReference type="GO" id="GO:0005524">
    <property type="term" value="F:ATP binding"/>
    <property type="evidence" value="ECO:0007669"/>
    <property type="project" value="UniProtKB-KW"/>
</dbReference>
<dbReference type="PANTHER" id="PTHR32463">
    <property type="entry name" value="L-FUCOSE KINASE"/>
    <property type="match status" value="1"/>
</dbReference>
<keyword evidence="4" id="KW-0067">ATP-binding</keyword>
<dbReference type="SUPFAM" id="SSF55060">
    <property type="entry name" value="GHMP Kinase, C-terminal domain"/>
    <property type="match status" value="1"/>
</dbReference>
<organism evidence="8 9">
    <name type="scientific">Candidatus Methylobacter favarea</name>
    <dbReference type="NCBI Taxonomy" id="2707345"/>
    <lineage>
        <taxon>Bacteria</taxon>
        <taxon>Pseudomonadati</taxon>
        <taxon>Pseudomonadota</taxon>
        <taxon>Gammaproteobacteria</taxon>
        <taxon>Methylococcales</taxon>
        <taxon>Methylococcaceae</taxon>
        <taxon>Methylobacter</taxon>
    </lineage>
</organism>
<dbReference type="PRINTS" id="PR00960">
    <property type="entry name" value="LMBPPROTEIN"/>
</dbReference>
<sequence length="346" mass="37579">MNNNTIIIRARAPLRLGLAGGGTDVSPYSDEFGGLVLNVTIDKYAYATIVRRMDGHVELIAADNNNRWLGKMSAQLARAPGLDLHVGVYNRIIRDFNNNKPLSLSIITHSEAPPGSGLGSSSTMVVALVQAFCELLSLPLGEYEIAQLAYQIERNDLGLTGGKQDQYAATFGGLNFMEFYKDRVIVNPLRIKAHIKAELESSLVLFYTGVSRESAKIIDEQTSNVKTGQQKSLDALHAVRAEAQSMKEAILKADFEAFAKSMQLGWASKKNMADSITNPMIDEIYNAAIAAGAYSGKVSGAGGGGFMMFFVDPSQRPYVMRALAKFNGQVSTCNFTDTGTQSWRKG</sequence>
<dbReference type="InterPro" id="IPR006204">
    <property type="entry name" value="GHMP_kinase_N_dom"/>
</dbReference>
<evidence type="ECO:0000259" key="6">
    <source>
        <dbReference type="Pfam" id="PF00288"/>
    </source>
</evidence>
<gene>
    <name evidence="8" type="primary">hddA</name>
    <name evidence="8" type="ORF">METHB2_710014</name>
</gene>